<name>A0A8R7PQD0_TRIUA</name>
<evidence type="ECO:0000313" key="1">
    <source>
        <dbReference type="EnsemblPlants" id="TuG1812G0300002030.01.T01.cds453744"/>
    </source>
</evidence>
<sequence length="62" mass="7005">MLNMATTTLLTTLQTQETQARNKIPILVKQAFKKPNYPSVHFTNISIVFGTDVKKRLLNAES</sequence>
<reference evidence="1" key="3">
    <citation type="submission" date="2022-06" db="UniProtKB">
        <authorList>
            <consortium name="EnsemblPlants"/>
        </authorList>
    </citation>
    <scope>IDENTIFICATION</scope>
</reference>
<reference evidence="2" key="1">
    <citation type="journal article" date="2013" name="Nature">
        <title>Draft genome of the wheat A-genome progenitor Triticum urartu.</title>
        <authorList>
            <person name="Ling H.Q."/>
            <person name="Zhao S."/>
            <person name="Liu D."/>
            <person name="Wang J."/>
            <person name="Sun H."/>
            <person name="Zhang C."/>
            <person name="Fan H."/>
            <person name="Li D."/>
            <person name="Dong L."/>
            <person name="Tao Y."/>
            <person name="Gao C."/>
            <person name="Wu H."/>
            <person name="Li Y."/>
            <person name="Cui Y."/>
            <person name="Guo X."/>
            <person name="Zheng S."/>
            <person name="Wang B."/>
            <person name="Yu K."/>
            <person name="Liang Q."/>
            <person name="Yang W."/>
            <person name="Lou X."/>
            <person name="Chen J."/>
            <person name="Feng M."/>
            <person name="Jian J."/>
            <person name="Zhang X."/>
            <person name="Luo G."/>
            <person name="Jiang Y."/>
            <person name="Liu J."/>
            <person name="Wang Z."/>
            <person name="Sha Y."/>
            <person name="Zhang B."/>
            <person name="Wu H."/>
            <person name="Tang D."/>
            <person name="Shen Q."/>
            <person name="Xue P."/>
            <person name="Zou S."/>
            <person name="Wang X."/>
            <person name="Liu X."/>
            <person name="Wang F."/>
            <person name="Yang Y."/>
            <person name="An X."/>
            <person name="Dong Z."/>
            <person name="Zhang K."/>
            <person name="Zhang X."/>
            <person name="Luo M.C."/>
            <person name="Dvorak J."/>
            <person name="Tong Y."/>
            <person name="Wang J."/>
            <person name="Yang H."/>
            <person name="Li Z."/>
            <person name="Wang D."/>
            <person name="Zhang A."/>
            <person name="Wang J."/>
        </authorList>
    </citation>
    <scope>NUCLEOTIDE SEQUENCE</scope>
    <source>
        <strain evidence="2">cv. G1812</strain>
    </source>
</reference>
<reference evidence="1" key="2">
    <citation type="submission" date="2018-03" db="EMBL/GenBank/DDBJ databases">
        <title>The Triticum urartu genome reveals the dynamic nature of wheat genome evolution.</title>
        <authorList>
            <person name="Ling H."/>
            <person name="Ma B."/>
            <person name="Shi X."/>
            <person name="Liu H."/>
            <person name="Dong L."/>
            <person name="Sun H."/>
            <person name="Cao Y."/>
            <person name="Gao Q."/>
            <person name="Zheng S."/>
            <person name="Li Y."/>
            <person name="Yu Y."/>
            <person name="Du H."/>
            <person name="Qi M."/>
            <person name="Li Y."/>
            <person name="Yu H."/>
            <person name="Cui Y."/>
            <person name="Wang N."/>
            <person name="Chen C."/>
            <person name="Wu H."/>
            <person name="Zhao Y."/>
            <person name="Zhang J."/>
            <person name="Li Y."/>
            <person name="Zhou W."/>
            <person name="Zhang B."/>
            <person name="Hu W."/>
            <person name="Eijk M."/>
            <person name="Tang J."/>
            <person name="Witsenboer H."/>
            <person name="Zhao S."/>
            <person name="Li Z."/>
            <person name="Zhang A."/>
            <person name="Wang D."/>
            <person name="Liang C."/>
        </authorList>
    </citation>
    <scope>NUCLEOTIDE SEQUENCE [LARGE SCALE GENOMIC DNA]</scope>
    <source>
        <strain evidence="1">cv. G1812</strain>
    </source>
</reference>
<accession>A0A8R7PQD0</accession>
<keyword evidence="2" id="KW-1185">Reference proteome</keyword>
<dbReference type="Proteomes" id="UP000015106">
    <property type="component" value="Chromosome 3"/>
</dbReference>
<dbReference type="EnsemblPlants" id="TuG1812G0300002030.01.T01">
    <property type="protein sequence ID" value="TuG1812G0300002030.01.T01.cds453744"/>
    <property type="gene ID" value="TuG1812G0300002030.01"/>
</dbReference>
<proteinExistence type="predicted"/>
<dbReference type="AlphaFoldDB" id="A0A8R7PQD0"/>
<organism evidence="1 2">
    <name type="scientific">Triticum urartu</name>
    <name type="common">Red wild einkorn</name>
    <name type="synonym">Crithodium urartu</name>
    <dbReference type="NCBI Taxonomy" id="4572"/>
    <lineage>
        <taxon>Eukaryota</taxon>
        <taxon>Viridiplantae</taxon>
        <taxon>Streptophyta</taxon>
        <taxon>Embryophyta</taxon>
        <taxon>Tracheophyta</taxon>
        <taxon>Spermatophyta</taxon>
        <taxon>Magnoliopsida</taxon>
        <taxon>Liliopsida</taxon>
        <taxon>Poales</taxon>
        <taxon>Poaceae</taxon>
        <taxon>BOP clade</taxon>
        <taxon>Pooideae</taxon>
        <taxon>Triticodae</taxon>
        <taxon>Triticeae</taxon>
        <taxon>Triticinae</taxon>
        <taxon>Triticum</taxon>
    </lineage>
</organism>
<dbReference type="Gramene" id="TuG1812G0300002030.01.T01">
    <property type="protein sequence ID" value="TuG1812G0300002030.01.T01.cds453744"/>
    <property type="gene ID" value="TuG1812G0300002030.01"/>
</dbReference>
<evidence type="ECO:0000313" key="2">
    <source>
        <dbReference type="Proteomes" id="UP000015106"/>
    </source>
</evidence>
<protein>
    <submittedName>
        <fullName evidence="1">Uncharacterized protein</fullName>
    </submittedName>
</protein>